<organism evidence="1 2">
    <name type="scientific">Kingdonia uniflora</name>
    <dbReference type="NCBI Taxonomy" id="39325"/>
    <lineage>
        <taxon>Eukaryota</taxon>
        <taxon>Viridiplantae</taxon>
        <taxon>Streptophyta</taxon>
        <taxon>Embryophyta</taxon>
        <taxon>Tracheophyta</taxon>
        <taxon>Spermatophyta</taxon>
        <taxon>Magnoliopsida</taxon>
        <taxon>Ranunculales</taxon>
        <taxon>Circaeasteraceae</taxon>
        <taxon>Kingdonia</taxon>
    </lineage>
</organism>
<evidence type="ECO:0000313" key="2">
    <source>
        <dbReference type="Proteomes" id="UP000541444"/>
    </source>
</evidence>
<protein>
    <submittedName>
        <fullName evidence="1">Uncharacterized protein</fullName>
    </submittedName>
</protein>
<sequence>MLEESDKIAEGADLRPHFEVEADLLEEQCRAKAREKMVTVMDDKFKKLEREKEKEAAALKLKQVRAESEAEAERLVTSLTISRNNLAGKLYQLRYTKAEITAFSEGNYEEMEIMDEEEVEEREYGLNTTEKTDSDNQETINQEIENSHLRVVDLEGLLEVKKKSSAELQGQVEEKTATIFSRDLALNQLTSELAELKERLCQVLGKRLS</sequence>
<proteinExistence type="predicted"/>
<reference evidence="1 2" key="1">
    <citation type="journal article" date="2020" name="IScience">
        <title>Genome Sequencing of the Endangered Kingdonia uniflora (Circaeasteraceae, Ranunculales) Reveals Potential Mechanisms of Evolutionary Specialization.</title>
        <authorList>
            <person name="Sun Y."/>
            <person name="Deng T."/>
            <person name="Zhang A."/>
            <person name="Moore M.J."/>
            <person name="Landis J.B."/>
            <person name="Lin N."/>
            <person name="Zhang H."/>
            <person name="Zhang X."/>
            <person name="Huang J."/>
            <person name="Zhang X."/>
            <person name="Sun H."/>
            <person name="Wang H."/>
        </authorList>
    </citation>
    <scope>NUCLEOTIDE SEQUENCE [LARGE SCALE GENOMIC DNA]</scope>
    <source>
        <strain evidence="1">TB1705</strain>
        <tissue evidence="1">Leaf</tissue>
    </source>
</reference>
<dbReference type="AlphaFoldDB" id="A0A7J7NUF5"/>
<accession>A0A7J7NUF5</accession>
<name>A0A7J7NUF5_9MAGN</name>
<comment type="caution">
    <text evidence="1">The sequence shown here is derived from an EMBL/GenBank/DDBJ whole genome shotgun (WGS) entry which is preliminary data.</text>
</comment>
<dbReference type="Proteomes" id="UP000541444">
    <property type="component" value="Unassembled WGS sequence"/>
</dbReference>
<dbReference type="EMBL" id="JACGCM010000560">
    <property type="protein sequence ID" value="KAF6170690.1"/>
    <property type="molecule type" value="Genomic_DNA"/>
</dbReference>
<evidence type="ECO:0000313" key="1">
    <source>
        <dbReference type="EMBL" id="KAF6170690.1"/>
    </source>
</evidence>
<keyword evidence="2" id="KW-1185">Reference proteome</keyword>
<gene>
    <name evidence="1" type="ORF">GIB67_015642</name>
</gene>